<feature type="domain" description="Thioester reductase (TE)" evidence="6">
    <location>
        <begin position="19"/>
        <end position="318"/>
    </location>
</feature>
<dbReference type="CDD" id="cd09071">
    <property type="entry name" value="FAR_C"/>
    <property type="match status" value="1"/>
</dbReference>
<evidence type="ECO:0000256" key="4">
    <source>
        <dbReference type="RuleBase" id="RU363097"/>
    </source>
</evidence>
<dbReference type="PANTHER" id="PTHR11011">
    <property type="entry name" value="MALE STERILITY PROTEIN 2-RELATED"/>
    <property type="match status" value="1"/>
</dbReference>
<dbReference type="AlphaFoldDB" id="A0A445I446"/>
<dbReference type="GO" id="GO:0080019">
    <property type="term" value="F:alcohol-forming very long-chain fatty acyl-CoA reductase activity"/>
    <property type="evidence" value="ECO:0007669"/>
    <property type="project" value="InterPro"/>
</dbReference>
<comment type="caution">
    <text evidence="7">The sequence shown here is derived from an EMBL/GenBank/DDBJ whole genome shotgun (WGS) entry which is preliminary data.</text>
</comment>
<comment type="function">
    <text evidence="4">Catalyzes the reduction of fatty acyl-CoA to fatty alcohols.</text>
</comment>
<keyword evidence="8" id="KW-1185">Reference proteome</keyword>
<proteinExistence type="inferred from homology"/>
<dbReference type="Pfam" id="PF07993">
    <property type="entry name" value="NAD_binding_4"/>
    <property type="match status" value="1"/>
</dbReference>
<dbReference type="Gene3D" id="3.40.50.720">
    <property type="entry name" value="NAD(P)-binding Rossmann-like Domain"/>
    <property type="match status" value="1"/>
</dbReference>
<comment type="catalytic activity">
    <reaction evidence="4">
        <text>a long-chain fatty acyl-CoA + 2 NADPH + 2 H(+) = a long-chain primary fatty alcohol + 2 NADP(+) + CoA</text>
        <dbReference type="Rhea" id="RHEA:52716"/>
        <dbReference type="ChEBI" id="CHEBI:15378"/>
        <dbReference type="ChEBI" id="CHEBI:57287"/>
        <dbReference type="ChEBI" id="CHEBI:57783"/>
        <dbReference type="ChEBI" id="CHEBI:58349"/>
        <dbReference type="ChEBI" id="CHEBI:77396"/>
        <dbReference type="ChEBI" id="CHEBI:83139"/>
        <dbReference type="EC" id="1.2.1.84"/>
    </reaction>
</comment>
<evidence type="ECO:0000256" key="2">
    <source>
        <dbReference type="ARBA" id="ARBA00022516"/>
    </source>
</evidence>
<dbReference type="SUPFAM" id="SSF51735">
    <property type="entry name" value="NAD(P)-binding Rossmann-fold domains"/>
    <property type="match status" value="1"/>
</dbReference>
<dbReference type="GO" id="GO:0035336">
    <property type="term" value="P:long-chain fatty-acyl-CoA metabolic process"/>
    <property type="evidence" value="ECO:0007669"/>
    <property type="project" value="TreeGrafter"/>
</dbReference>
<dbReference type="PANTHER" id="PTHR11011:SF73">
    <property type="entry name" value="FATTY ACYL-COA REDUCTASE"/>
    <property type="match status" value="1"/>
</dbReference>
<dbReference type="Proteomes" id="UP000289340">
    <property type="component" value="Chromosome 11"/>
</dbReference>
<dbReference type="GO" id="GO:0010345">
    <property type="term" value="P:suberin biosynthetic process"/>
    <property type="evidence" value="ECO:0007669"/>
    <property type="project" value="TreeGrafter"/>
</dbReference>
<gene>
    <name evidence="7" type="ORF">D0Y65_030157</name>
</gene>
<reference evidence="7 8" key="1">
    <citation type="submission" date="2018-09" db="EMBL/GenBank/DDBJ databases">
        <title>A high-quality reference genome of wild soybean provides a powerful tool to mine soybean genomes.</title>
        <authorList>
            <person name="Xie M."/>
            <person name="Chung C.Y.L."/>
            <person name="Li M.-W."/>
            <person name="Wong F.-L."/>
            <person name="Chan T.-F."/>
            <person name="Lam H.-M."/>
        </authorList>
    </citation>
    <scope>NUCLEOTIDE SEQUENCE [LARGE SCALE GENOMIC DNA]</scope>
    <source>
        <strain evidence="8">cv. W05</strain>
        <tissue evidence="7">Hypocotyl of etiolated seedlings</tissue>
    </source>
</reference>
<evidence type="ECO:0000259" key="5">
    <source>
        <dbReference type="Pfam" id="PF03015"/>
    </source>
</evidence>
<comment type="similarity">
    <text evidence="1 4">Belongs to the fatty acyl-CoA reductase family.</text>
</comment>
<evidence type="ECO:0000256" key="3">
    <source>
        <dbReference type="ARBA" id="ARBA00023098"/>
    </source>
</evidence>
<dbReference type="InterPro" id="IPR033640">
    <property type="entry name" value="FAR_C"/>
</dbReference>
<dbReference type="EMBL" id="QZWG01000011">
    <property type="protein sequence ID" value="RZB80304.1"/>
    <property type="molecule type" value="Genomic_DNA"/>
</dbReference>
<dbReference type="InterPro" id="IPR026055">
    <property type="entry name" value="FAR"/>
</dbReference>
<dbReference type="Pfam" id="PF03015">
    <property type="entry name" value="Sterile"/>
    <property type="match status" value="1"/>
</dbReference>
<keyword evidence="3 4" id="KW-0443">Lipid metabolism</keyword>
<keyword evidence="4 7" id="KW-0560">Oxidoreductase</keyword>
<dbReference type="InterPro" id="IPR013120">
    <property type="entry name" value="FAR_NAD-bd"/>
</dbReference>
<sequence>MELGSITDFLQNKNILVIGATGFLAKIFVEKVLRVQPNVKKLYLLLRATDAESASQRLHNEIMRKDLFRLLKENVGAKFNAFVSEKLTLVPGDISQEDLNLKDPILREEIYNQIHCIVNFAATTNFDERYDVALGINTFGVKHVLNFAKSCIKLKVLVHVSTAYVCGERGGLIVEDPCQLGVSLNGVPGLDIGMEKRVVEDKMNQLHEEGATEEDVKMAMKDLGMKRATLYGWPNTYVFTKAMGEMLVETLKKNMSVIIVRPTMITSTYKEPFPGWVEGVRTIDSVIVAYGKGKLPCFLLDINAIFDVIPADMVVNAIITTLVAHANQPCDNIIYQVGSSIANPIRYHNLKDYIYRYFKAKPWVNKEGNPVMVGKVTVLDTMTSFQRYMFIRYLLPLKGLELANVAFCQYFQGMCLDIRRKIHIVMQLVDLYKPYVFFKGVFDNMNTEKLQTAVRQGEVEMEYSVYFDPKMIDWEDYFMNIHIPGIVKDPRGTVPFGALRSRKISRENKDRDEKPHMDLVPELILFENKKLFMAMAGSSQTISFSNIQCDVPKLKGDNYKIWKERILLQLGWMDIDYAIWKDEPPAITNESSPADVALYKRWE</sequence>
<evidence type="ECO:0000256" key="1">
    <source>
        <dbReference type="ARBA" id="ARBA00005928"/>
    </source>
</evidence>
<evidence type="ECO:0000313" key="8">
    <source>
        <dbReference type="Proteomes" id="UP000289340"/>
    </source>
</evidence>
<protein>
    <recommendedName>
        <fullName evidence="4">Fatty acyl-CoA reductase</fullName>
        <ecNumber evidence="4">1.2.1.84</ecNumber>
    </recommendedName>
</protein>
<feature type="domain" description="Fatty acyl-CoA reductase C-terminal" evidence="5">
    <location>
        <begin position="393"/>
        <end position="488"/>
    </location>
</feature>
<name>A0A445I446_GLYSO</name>
<evidence type="ECO:0000313" key="7">
    <source>
        <dbReference type="EMBL" id="RZB80304.1"/>
    </source>
</evidence>
<dbReference type="InterPro" id="IPR036291">
    <property type="entry name" value="NAD(P)-bd_dom_sf"/>
</dbReference>
<dbReference type="EC" id="1.2.1.84" evidence="4"/>
<keyword evidence="4" id="KW-0521">NADP</keyword>
<dbReference type="GO" id="GO:0102965">
    <property type="term" value="F:alcohol-forming long-chain fatty acyl-CoA reductase activity"/>
    <property type="evidence" value="ECO:0007669"/>
    <property type="project" value="UniProtKB-EC"/>
</dbReference>
<accession>A0A445I446</accession>
<organism evidence="7 8">
    <name type="scientific">Glycine soja</name>
    <name type="common">Wild soybean</name>
    <dbReference type="NCBI Taxonomy" id="3848"/>
    <lineage>
        <taxon>Eukaryota</taxon>
        <taxon>Viridiplantae</taxon>
        <taxon>Streptophyta</taxon>
        <taxon>Embryophyta</taxon>
        <taxon>Tracheophyta</taxon>
        <taxon>Spermatophyta</taxon>
        <taxon>Magnoliopsida</taxon>
        <taxon>eudicotyledons</taxon>
        <taxon>Gunneridae</taxon>
        <taxon>Pentapetalae</taxon>
        <taxon>rosids</taxon>
        <taxon>fabids</taxon>
        <taxon>Fabales</taxon>
        <taxon>Fabaceae</taxon>
        <taxon>Papilionoideae</taxon>
        <taxon>50 kb inversion clade</taxon>
        <taxon>NPAAA clade</taxon>
        <taxon>indigoferoid/millettioid clade</taxon>
        <taxon>Phaseoleae</taxon>
        <taxon>Glycine</taxon>
        <taxon>Glycine subgen. Soja</taxon>
    </lineage>
</organism>
<evidence type="ECO:0000259" key="6">
    <source>
        <dbReference type="Pfam" id="PF07993"/>
    </source>
</evidence>
<dbReference type="CDD" id="cd05236">
    <property type="entry name" value="FAR-N_SDR_e"/>
    <property type="match status" value="1"/>
</dbReference>
<keyword evidence="2 4" id="KW-0444">Lipid biosynthesis</keyword>